<organism evidence="2 3">
    <name type="scientific">Micromonospora qiuiae</name>
    <dbReference type="NCBI Taxonomy" id="502268"/>
    <lineage>
        <taxon>Bacteria</taxon>
        <taxon>Bacillati</taxon>
        <taxon>Actinomycetota</taxon>
        <taxon>Actinomycetes</taxon>
        <taxon>Micromonosporales</taxon>
        <taxon>Micromonosporaceae</taxon>
        <taxon>Micromonospora</taxon>
    </lineage>
</organism>
<reference evidence="2 3" key="1">
    <citation type="submission" date="2021-01" db="EMBL/GenBank/DDBJ databases">
        <title>Whole genome shotgun sequence of Verrucosispora qiuiae NBRC 106684.</title>
        <authorList>
            <person name="Komaki H."/>
            <person name="Tamura T."/>
        </authorList>
    </citation>
    <scope>NUCLEOTIDE SEQUENCE [LARGE SCALE GENOMIC DNA]</scope>
    <source>
        <strain evidence="2 3">NBRC 106684</strain>
    </source>
</reference>
<evidence type="ECO:0000256" key="1">
    <source>
        <dbReference type="SAM" id="MobiDB-lite"/>
    </source>
</evidence>
<feature type="region of interest" description="Disordered" evidence="1">
    <location>
        <begin position="36"/>
        <end position="72"/>
    </location>
</feature>
<accession>A0ABQ4JEM6</accession>
<evidence type="ECO:0008006" key="4">
    <source>
        <dbReference type="Google" id="ProtNLM"/>
    </source>
</evidence>
<proteinExistence type="predicted"/>
<name>A0ABQ4JEM6_9ACTN</name>
<protein>
    <recommendedName>
        <fullName evidence="4">Tn3 transposase DDE domain-containing protein</fullName>
    </recommendedName>
</protein>
<gene>
    <name evidence="2" type="ORF">Vqi01_37620</name>
</gene>
<dbReference type="Proteomes" id="UP000653076">
    <property type="component" value="Unassembled WGS sequence"/>
</dbReference>
<feature type="compositionally biased region" description="Basic and acidic residues" evidence="1">
    <location>
        <begin position="44"/>
        <end position="56"/>
    </location>
</feature>
<dbReference type="RefSeq" id="WP_204036108.1">
    <property type="nucleotide sequence ID" value="NZ_BOPC01000051.1"/>
</dbReference>
<dbReference type="EMBL" id="BOPC01000051">
    <property type="protein sequence ID" value="GIJ28600.1"/>
    <property type="molecule type" value="Genomic_DNA"/>
</dbReference>
<evidence type="ECO:0000313" key="3">
    <source>
        <dbReference type="Proteomes" id="UP000653076"/>
    </source>
</evidence>
<evidence type="ECO:0000313" key="2">
    <source>
        <dbReference type="EMBL" id="GIJ28600.1"/>
    </source>
</evidence>
<comment type="caution">
    <text evidence="2">The sequence shown here is derived from an EMBL/GenBank/DDBJ whole genome shotgun (WGS) entry which is preliminary data.</text>
</comment>
<sequence length="72" mass="7991">MTVTLTLTEQPKLNEAERMKFAGLGNVALYGSKTEFGFTRGHPRRDQLRHQRRQDADGLIPSECSDAGITTA</sequence>
<keyword evidence="3" id="KW-1185">Reference proteome</keyword>